<accession>A0A6J7JPY4</accession>
<protein>
    <submittedName>
        <fullName evidence="1">Unannotated protein</fullName>
    </submittedName>
</protein>
<dbReference type="AlphaFoldDB" id="A0A6J7JPY4"/>
<gene>
    <name evidence="1" type="ORF">UFOPK3564_03169</name>
</gene>
<organism evidence="1">
    <name type="scientific">freshwater metagenome</name>
    <dbReference type="NCBI Taxonomy" id="449393"/>
    <lineage>
        <taxon>unclassified sequences</taxon>
        <taxon>metagenomes</taxon>
        <taxon>ecological metagenomes</taxon>
    </lineage>
</organism>
<reference evidence="1" key="1">
    <citation type="submission" date="2020-05" db="EMBL/GenBank/DDBJ databases">
        <authorList>
            <person name="Chiriac C."/>
            <person name="Salcher M."/>
            <person name="Ghai R."/>
            <person name="Kavagutti S V."/>
        </authorList>
    </citation>
    <scope>NUCLEOTIDE SEQUENCE</scope>
</reference>
<dbReference type="EMBL" id="CAFBMK010000280">
    <property type="protein sequence ID" value="CAB4944927.1"/>
    <property type="molecule type" value="Genomic_DNA"/>
</dbReference>
<name>A0A6J7JPY4_9ZZZZ</name>
<proteinExistence type="predicted"/>
<sequence>MQMKQSQGLVLEDVVMELAIRALDEERLAMVVSAPRAGAVQPGPLTARRSEQVGVPTAALLELVRMDVAQIAIARRRDAYGLSVIEDSDADAIEMAALDLLLGVGDHARFWAQVALAY</sequence>
<evidence type="ECO:0000313" key="1">
    <source>
        <dbReference type="EMBL" id="CAB4944927.1"/>
    </source>
</evidence>